<dbReference type="GO" id="GO:0006508">
    <property type="term" value="P:proteolysis"/>
    <property type="evidence" value="ECO:0007669"/>
    <property type="project" value="UniProtKB-KW"/>
</dbReference>
<proteinExistence type="inferred from homology"/>
<feature type="active site" evidence="9">
    <location>
        <position position="175"/>
    </location>
</feature>
<comment type="caution">
    <text evidence="9">Lacks conserved residue(s) required for the propagation of feature annotation.</text>
</comment>
<comment type="catalytic activity">
    <reaction evidence="9">
        <text>Release of signal peptides from bacterial membrane prolipoproteins. Hydrolyzes -Xaa-Yaa-Zaa-|-(S,diacylglyceryl)Cys-, in which Xaa is hydrophobic (preferably Leu), and Yaa (Ala or Ser) and Zaa (Gly or Ala) have small, neutral side chains.</text>
        <dbReference type="EC" id="3.4.23.36"/>
    </reaction>
</comment>
<evidence type="ECO:0000313" key="12">
    <source>
        <dbReference type="EMBL" id="CAA9547400.1"/>
    </source>
</evidence>
<keyword evidence="8 9" id="KW-0472">Membrane</keyword>
<evidence type="ECO:0000256" key="4">
    <source>
        <dbReference type="ARBA" id="ARBA00022692"/>
    </source>
</evidence>
<feature type="compositionally biased region" description="Basic and acidic residues" evidence="11">
    <location>
        <begin position="9"/>
        <end position="29"/>
    </location>
</feature>
<accession>A0A6J4UF07</accession>
<dbReference type="EC" id="3.4.23.36" evidence="9"/>
<keyword evidence="12" id="KW-0449">Lipoprotein</keyword>
<keyword evidence="3 9" id="KW-0645">Protease</keyword>
<evidence type="ECO:0000256" key="7">
    <source>
        <dbReference type="ARBA" id="ARBA00022989"/>
    </source>
</evidence>
<feature type="transmembrane region" description="Helical" evidence="9">
    <location>
        <begin position="147"/>
        <end position="165"/>
    </location>
</feature>
<dbReference type="NCBIfam" id="TIGR00077">
    <property type="entry name" value="lspA"/>
    <property type="match status" value="1"/>
</dbReference>
<dbReference type="PANTHER" id="PTHR33695">
    <property type="entry name" value="LIPOPROTEIN SIGNAL PEPTIDASE"/>
    <property type="match status" value="1"/>
</dbReference>
<dbReference type="PRINTS" id="PR00781">
    <property type="entry name" value="LIPOSIGPTASE"/>
</dbReference>
<dbReference type="HAMAP" id="MF_00161">
    <property type="entry name" value="LspA"/>
    <property type="match status" value="1"/>
</dbReference>
<organism evidence="12">
    <name type="scientific">uncultured Thermoleophilia bacterium</name>
    <dbReference type="NCBI Taxonomy" id="1497501"/>
    <lineage>
        <taxon>Bacteria</taxon>
        <taxon>Bacillati</taxon>
        <taxon>Actinomycetota</taxon>
        <taxon>Thermoleophilia</taxon>
        <taxon>environmental samples</taxon>
    </lineage>
</organism>
<dbReference type="PANTHER" id="PTHR33695:SF1">
    <property type="entry name" value="LIPOPROTEIN SIGNAL PEPTIDASE"/>
    <property type="match status" value="1"/>
</dbReference>
<evidence type="ECO:0000256" key="8">
    <source>
        <dbReference type="ARBA" id="ARBA00023136"/>
    </source>
</evidence>
<dbReference type="AlphaFoldDB" id="A0A6J4UF07"/>
<dbReference type="UniPathway" id="UPA00665"/>
<comment type="similarity">
    <text evidence="1 9 10">Belongs to the peptidase A8 family.</text>
</comment>
<evidence type="ECO:0000256" key="5">
    <source>
        <dbReference type="ARBA" id="ARBA00022750"/>
    </source>
</evidence>
<feature type="transmembrane region" description="Helical" evidence="9">
    <location>
        <begin position="185"/>
        <end position="205"/>
    </location>
</feature>
<evidence type="ECO:0000256" key="6">
    <source>
        <dbReference type="ARBA" id="ARBA00022801"/>
    </source>
</evidence>
<dbReference type="GO" id="GO:0004190">
    <property type="term" value="F:aspartic-type endopeptidase activity"/>
    <property type="evidence" value="ECO:0007669"/>
    <property type="project" value="UniProtKB-UniRule"/>
</dbReference>
<keyword evidence="2 9" id="KW-1003">Cell membrane</keyword>
<feature type="transmembrane region" description="Helical" evidence="9">
    <location>
        <begin position="122"/>
        <end position="140"/>
    </location>
</feature>
<name>A0A6J4UF07_9ACTN</name>
<gene>
    <name evidence="9" type="primary">lspA</name>
    <name evidence="12" type="ORF">AVDCRST_MAG79-2423</name>
</gene>
<evidence type="ECO:0000256" key="2">
    <source>
        <dbReference type="ARBA" id="ARBA00022475"/>
    </source>
</evidence>
<evidence type="ECO:0000256" key="1">
    <source>
        <dbReference type="ARBA" id="ARBA00006139"/>
    </source>
</evidence>
<feature type="region of interest" description="Disordered" evidence="11">
    <location>
        <begin position="1"/>
        <end position="54"/>
    </location>
</feature>
<dbReference type="EMBL" id="CADCWC010000364">
    <property type="protein sequence ID" value="CAA9547400.1"/>
    <property type="molecule type" value="Genomic_DNA"/>
</dbReference>
<sequence length="212" mass="22850">MMLPYASEDGPRGARDHRSSPAARGREAARVGLTTRDGTRSRTGHYEVPGDPEPPVRARAGALGWTGLVAVAAAAVTADQITKSIATRTLELNESRELLPLLSLTRIHNTGIAFGRFAGQQGIITFLTAVAIIWMTVFFLRTGGRHAYFPVALGLLIGGASSNLFDRLRAGFVTDFIHVHHWPIFNLADIFICSGVVLLMLGLAAHDRASPR</sequence>
<reference evidence="12" key="1">
    <citation type="submission" date="2020-02" db="EMBL/GenBank/DDBJ databases">
        <authorList>
            <person name="Meier V. D."/>
        </authorList>
    </citation>
    <scope>NUCLEOTIDE SEQUENCE</scope>
    <source>
        <strain evidence="12">AVDCRST_MAG79</strain>
    </source>
</reference>
<evidence type="ECO:0000256" key="9">
    <source>
        <dbReference type="HAMAP-Rule" id="MF_00161"/>
    </source>
</evidence>
<dbReference type="Pfam" id="PF01252">
    <property type="entry name" value="Peptidase_A8"/>
    <property type="match status" value="1"/>
</dbReference>
<keyword evidence="4 9" id="KW-0812">Transmembrane</keyword>
<keyword evidence="6 9" id="KW-0378">Hydrolase</keyword>
<evidence type="ECO:0000256" key="3">
    <source>
        <dbReference type="ARBA" id="ARBA00022670"/>
    </source>
</evidence>
<keyword evidence="5 9" id="KW-0064">Aspartyl protease</keyword>
<evidence type="ECO:0000256" key="10">
    <source>
        <dbReference type="RuleBase" id="RU004181"/>
    </source>
</evidence>
<evidence type="ECO:0000256" key="11">
    <source>
        <dbReference type="SAM" id="MobiDB-lite"/>
    </source>
</evidence>
<feature type="active site" evidence="9">
    <location>
        <position position="189"/>
    </location>
</feature>
<keyword evidence="7 9" id="KW-1133">Transmembrane helix</keyword>
<comment type="pathway">
    <text evidence="9">Protein modification; lipoprotein biosynthesis (signal peptide cleavage).</text>
</comment>
<dbReference type="GO" id="GO:0005886">
    <property type="term" value="C:plasma membrane"/>
    <property type="evidence" value="ECO:0007669"/>
    <property type="project" value="UniProtKB-SubCell"/>
</dbReference>
<comment type="function">
    <text evidence="9">This protein specifically catalyzes the removal of signal peptides from prolipoproteins.</text>
</comment>
<comment type="subcellular location">
    <subcellularLocation>
        <location evidence="9">Cell membrane</location>
        <topology evidence="9">Multi-pass membrane protein</topology>
    </subcellularLocation>
</comment>
<dbReference type="InterPro" id="IPR001872">
    <property type="entry name" value="Peptidase_A8"/>
</dbReference>
<protein>
    <recommendedName>
        <fullName evidence="9">Lipoprotein signal peptidase</fullName>
        <ecNumber evidence="9">3.4.23.36</ecNumber>
    </recommendedName>
    <alternativeName>
        <fullName evidence="9">Prolipoprotein signal peptidase</fullName>
    </alternativeName>
    <alternativeName>
        <fullName evidence="9">Signal peptidase II</fullName>
        <shortName evidence="9">SPase II</shortName>
    </alternativeName>
</protein>